<dbReference type="GO" id="GO:0006260">
    <property type="term" value="P:DNA replication"/>
    <property type="evidence" value="ECO:0007669"/>
    <property type="project" value="InterPro"/>
</dbReference>
<evidence type="ECO:0000313" key="4">
    <source>
        <dbReference type="EMBL" id="DAE02116.1"/>
    </source>
</evidence>
<proteinExistence type="predicted"/>
<name>A0A8S5P7D7_9CAUD</name>
<dbReference type="InterPro" id="IPR012340">
    <property type="entry name" value="NA-bd_OB-fold"/>
</dbReference>
<dbReference type="InterPro" id="IPR011344">
    <property type="entry name" value="ssDNA-bd"/>
</dbReference>
<evidence type="ECO:0000256" key="1">
    <source>
        <dbReference type="ARBA" id="ARBA00023125"/>
    </source>
</evidence>
<dbReference type="PROSITE" id="PS50935">
    <property type="entry name" value="SSB"/>
    <property type="match status" value="1"/>
</dbReference>
<evidence type="ECO:0000256" key="3">
    <source>
        <dbReference type="SAM" id="MobiDB-lite"/>
    </source>
</evidence>
<dbReference type="Pfam" id="PF00436">
    <property type="entry name" value="SSB"/>
    <property type="match status" value="1"/>
</dbReference>
<feature type="region of interest" description="Disordered" evidence="3">
    <location>
        <begin position="108"/>
        <end position="138"/>
    </location>
</feature>
<dbReference type="PANTHER" id="PTHR10302:SF0">
    <property type="entry name" value="SINGLE-STRANDED DNA-BINDING PROTEIN, MITOCHONDRIAL"/>
    <property type="match status" value="1"/>
</dbReference>
<dbReference type="InterPro" id="IPR000424">
    <property type="entry name" value="Primosome_PriB/ssb"/>
</dbReference>
<accession>A0A8S5P7D7</accession>
<dbReference type="PANTHER" id="PTHR10302">
    <property type="entry name" value="SINGLE-STRANDED DNA-BINDING PROTEIN"/>
    <property type="match status" value="1"/>
</dbReference>
<evidence type="ECO:0000256" key="2">
    <source>
        <dbReference type="PROSITE-ProRule" id="PRU00252"/>
    </source>
</evidence>
<sequence length="138" mass="15155">MACDITVEGNLGQDPEVKYTQSGQQITELRIAATASRKTQDGSWEDDGDPLWVTASFWGEQHGHLADTLKKGDKVTVTGLLIQRGWDGNDGQRRTSLEVKFPRFRGVIPRRSSQRQASFNAPKGGQQGDPWANAGAPF</sequence>
<dbReference type="GO" id="GO:0003697">
    <property type="term" value="F:single-stranded DNA binding"/>
    <property type="evidence" value="ECO:0007669"/>
    <property type="project" value="InterPro"/>
</dbReference>
<protein>
    <submittedName>
        <fullName evidence="4">Single stranded DNA binding protein</fullName>
    </submittedName>
</protein>
<dbReference type="CDD" id="cd04496">
    <property type="entry name" value="SSB_OBF"/>
    <property type="match status" value="1"/>
</dbReference>
<organism evidence="4">
    <name type="scientific">Siphoviridae sp. ct0106</name>
    <dbReference type="NCBI Taxonomy" id="2825290"/>
    <lineage>
        <taxon>Viruses</taxon>
        <taxon>Duplodnaviria</taxon>
        <taxon>Heunggongvirae</taxon>
        <taxon>Uroviricota</taxon>
        <taxon>Caudoviricetes</taxon>
    </lineage>
</organism>
<dbReference type="Gene3D" id="2.40.50.140">
    <property type="entry name" value="Nucleic acid-binding proteins"/>
    <property type="match status" value="1"/>
</dbReference>
<dbReference type="SUPFAM" id="SSF50249">
    <property type="entry name" value="Nucleic acid-binding proteins"/>
    <property type="match status" value="1"/>
</dbReference>
<dbReference type="EMBL" id="BK015341">
    <property type="protein sequence ID" value="DAE02116.1"/>
    <property type="molecule type" value="Genomic_DNA"/>
</dbReference>
<dbReference type="GO" id="GO:0009295">
    <property type="term" value="C:nucleoid"/>
    <property type="evidence" value="ECO:0007669"/>
    <property type="project" value="TreeGrafter"/>
</dbReference>
<reference evidence="4" key="1">
    <citation type="journal article" date="2021" name="Proc. Natl. Acad. Sci. U.S.A.">
        <title>A Catalog of Tens of Thousands of Viruses from Human Metagenomes Reveals Hidden Associations with Chronic Diseases.</title>
        <authorList>
            <person name="Tisza M.J."/>
            <person name="Buck C.B."/>
        </authorList>
    </citation>
    <scope>NUCLEOTIDE SEQUENCE</scope>
    <source>
        <strain evidence="4">Ct0106</strain>
    </source>
</reference>
<dbReference type="NCBIfam" id="TIGR00621">
    <property type="entry name" value="ssb"/>
    <property type="match status" value="1"/>
</dbReference>
<keyword evidence="1 2" id="KW-0238">DNA-binding</keyword>